<sequence>MHSDSNHGGKSSRSDQERRKGIAWTEEEHRLFLMGLERCGKGDWKSISRNFVLSRTPTQVASHAQKYFIRLNSVNKERRRSSIHDITSLDNGGTSAPQGPITGGQLSGAAVGVPGGSGKQLPSVLSRTPTQVASPAQKLFFGLNSGNKERRPSSIPDITSLDDGRASAPQGPITGQLSGAAAGLSGGSGKPLPSMLSRTPTQVASPAQKYFFGFDSGNKERRQSSIHDITSLDHGGASAPQGPITGQLSGAAAGLSGGSGKPLPSVLSRTPTQVASPAQKYFFGFNSGNKERRQSIIHEITSLDDGGASAPQGPITGQLSGAAAGLSGGCGKPVPSVLSRTPTQVASPAQKYFFGFNSGNKERRQSSIHDINSLDDGGASAPQGPITGQLNGAAAGLSGGSGKALLSHAPDVGVHVPPIIDRSIHRSLISAVGTPVNLPYLEQIVCGVGASTPGSLVPATPTNEAPMTLDSFIRSNVPSNLDWFHF</sequence>
<dbReference type="Pfam" id="PF00249">
    <property type="entry name" value="Myb_DNA-binding"/>
    <property type="match status" value="1"/>
</dbReference>
<evidence type="ECO:0000313" key="10">
    <source>
        <dbReference type="EMBL" id="KAA8532123.1"/>
    </source>
</evidence>
<dbReference type="NCBIfam" id="TIGR01557">
    <property type="entry name" value="myb_SHAQKYF"/>
    <property type="match status" value="1"/>
</dbReference>
<dbReference type="InterPro" id="IPR017930">
    <property type="entry name" value="Myb_dom"/>
</dbReference>
<evidence type="ECO:0000259" key="9">
    <source>
        <dbReference type="PROSITE" id="PS51294"/>
    </source>
</evidence>
<dbReference type="SUPFAM" id="SSF46689">
    <property type="entry name" value="Homeodomain-like"/>
    <property type="match status" value="1"/>
</dbReference>
<keyword evidence="3" id="KW-0238">DNA-binding</keyword>
<feature type="region of interest" description="Disordered" evidence="6">
    <location>
        <begin position="142"/>
        <end position="198"/>
    </location>
</feature>
<proteinExistence type="predicted"/>
<dbReference type="InterPro" id="IPR001005">
    <property type="entry name" value="SANT/Myb"/>
</dbReference>
<dbReference type="GO" id="GO:0009739">
    <property type="term" value="P:response to gibberellin"/>
    <property type="evidence" value="ECO:0007669"/>
    <property type="project" value="TreeGrafter"/>
</dbReference>
<feature type="region of interest" description="Disordered" evidence="6">
    <location>
        <begin position="86"/>
        <end position="124"/>
    </location>
</feature>
<feature type="compositionally biased region" description="Polar residues" evidence="6">
    <location>
        <begin position="86"/>
        <end position="97"/>
    </location>
</feature>
<evidence type="ECO:0000259" key="8">
    <source>
        <dbReference type="PROSITE" id="PS51293"/>
    </source>
</evidence>
<keyword evidence="2" id="KW-0805">Transcription regulation</keyword>
<feature type="domain" description="HTH myb-type" evidence="9">
    <location>
        <begin position="15"/>
        <end position="72"/>
    </location>
</feature>
<feature type="domain" description="Myb-like" evidence="7">
    <location>
        <begin position="16"/>
        <end position="68"/>
    </location>
</feature>
<dbReference type="CDD" id="cd00167">
    <property type="entry name" value="SANT"/>
    <property type="match status" value="1"/>
</dbReference>
<evidence type="ECO:0000256" key="6">
    <source>
        <dbReference type="SAM" id="MobiDB-lite"/>
    </source>
</evidence>
<dbReference type="PROSITE" id="PS51294">
    <property type="entry name" value="HTH_MYB"/>
    <property type="match status" value="1"/>
</dbReference>
<evidence type="ECO:0000256" key="1">
    <source>
        <dbReference type="ARBA" id="ARBA00004123"/>
    </source>
</evidence>
<dbReference type="AlphaFoldDB" id="A0A5J5AMC5"/>
<keyword evidence="5" id="KW-0539">Nucleus</keyword>
<comment type="subcellular location">
    <subcellularLocation>
        <location evidence="1">Nucleus</location>
    </subcellularLocation>
</comment>
<evidence type="ECO:0000313" key="11">
    <source>
        <dbReference type="Proteomes" id="UP000325577"/>
    </source>
</evidence>
<dbReference type="GO" id="GO:0009751">
    <property type="term" value="P:response to salicylic acid"/>
    <property type="evidence" value="ECO:0007669"/>
    <property type="project" value="TreeGrafter"/>
</dbReference>
<dbReference type="Gene3D" id="1.10.10.60">
    <property type="entry name" value="Homeodomain-like"/>
    <property type="match status" value="1"/>
</dbReference>
<evidence type="ECO:0000256" key="5">
    <source>
        <dbReference type="ARBA" id="ARBA00023242"/>
    </source>
</evidence>
<feature type="domain" description="SANT" evidence="8">
    <location>
        <begin position="24"/>
        <end position="72"/>
    </location>
</feature>
<dbReference type="InterPro" id="IPR009057">
    <property type="entry name" value="Homeodomain-like_sf"/>
</dbReference>
<reference evidence="10 11" key="1">
    <citation type="submission" date="2019-09" db="EMBL/GenBank/DDBJ databases">
        <title>A chromosome-level genome assembly of the Chinese tupelo Nyssa sinensis.</title>
        <authorList>
            <person name="Yang X."/>
            <person name="Kang M."/>
            <person name="Yang Y."/>
            <person name="Xiong H."/>
            <person name="Wang M."/>
            <person name="Zhang Z."/>
            <person name="Wang Z."/>
            <person name="Wu H."/>
            <person name="Ma T."/>
            <person name="Liu J."/>
            <person name="Xi Z."/>
        </authorList>
    </citation>
    <scope>NUCLEOTIDE SEQUENCE [LARGE SCALE GENOMIC DNA]</scope>
    <source>
        <strain evidence="10">J267</strain>
        <tissue evidence="10">Leaf</tissue>
    </source>
</reference>
<dbReference type="SMART" id="SM00717">
    <property type="entry name" value="SANT"/>
    <property type="match status" value="1"/>
</dbReference>
<name>A0A5J5AMC5_9ASTE</name>
<dbReference type="PROSITE" id="PS51293">
    <property type="entry name" value="SANT"/>
    <property type="match status" value="1"/>
</dbReference>
<dbReference type="FunFam" id="1.10.10.60:FF:000009">
    <property type="entry name" value="transcription factor MYB1R1"/>
    <property type="match status" value="1"/>
</dbReference>
<keyword evidence="4" id="KW-0804">Transcription</keyword>
<dbReference type="InterPro" id="IPR017884">
    <property type="entry name" value="SANT_dom"/>
</dbReference>
<dbReference type="Proteomes" id="UP000325577">
    <property type="component" value="Linkage Group LG2"/>
</dbReference>
<organism evidence="10 11">
    <name type="scientific">Nyssa sinensis</name>
    <dbReference type="NCBI Taxonomy" id="561372"/>
    <lineage>
        <taxon>Eukaryota</taxon>
        <taxon>Viridiplantae</taxon>
        <taxon>Streptophyta</taxon>
        <taxon>Embryophyta</taxon>
        <taxon>Tracheophyta</taxon>
        <taxon>Spermatophyta</taxon>
        <taxon>Magnoliopsida</taxon>
        <taxon>eudicotyledons</taxon>
        <taxon>Gunneridae</taxon>
        <taxon>Pentapetalae</taxon>
        <taxon>asterids</taxon>
        <taxon>Cornales</taxon>
        <taxon>Nyssaceae</taxon>
        <taxon>Nyssa</taxon>
    </lineage>
</organism>
<evidence type="ECO:0000256" key="2">
    <source>
        <dbReference type="ARBA" id="ARBA00023015"/>
    </source>
</evidence>
<dbReference type="PANTHER" id="PTHR44191:SF21">
    <property type="entry name" value="TRANSCRIPTION FACTOR SRM1"/>
    <property type="match status" value="1"/>
</dbReference>
<dbReference type="InterPro" id="IPR006447">
    <property type="entry name" value="Myb_dom_plants"/>
</dbReference>
<feature type="region of interest" description="Disordered" evidence="6">
    <location>
        <begin position="1"/>
        <end position="20"/>
    </location>
</feature>
<protein>
    <submittedName>
        <fullName evidence="10">Uncharacterized protein</fullName>
    </submittedName>
</protein>
<dbReference type="PANTHER" id="PTHR44191">
    <property type="entry name" value="TRANSCRIPTION FACTOR KUA1"/>
    <property type="match status" value="1"/>
</dbReference>
<evidence type="ECO:0000256" key="3">
    <source>
        <dbReference type="ARBA" id="ARBA00023125"/>
    </source>
</evidence>
<dbReference type="PROSITE" id="PS50090">
    <property type="entry name" value="MYB_LIKE"/>
    <property type="match status" value="1"/>
</dbReference>
<dbReference type="GO" id="GO:0003677">
    <property type="term" value="F:DNA binding"/>
    <property type="evidence" value="ECO:0007669"/>
    <property type="project" value="UniProtKB-KW"/>
</dbReference>
<accession>A0A5J5AMC5</accession>
<dbReference type="GO" id="GO:0006355">
    <property type="term" value="P:regulation of DNA-templated transcription"/>
    <property type="evidence" value="ECO:0007669"/>
    <property type="project" value="UniProtKB-ARBA"/>
</dbReference>
<evidence type="ECO:0000256" key="4">
    <source>
        <dbReference type="ARBA" id="ARBA00023163"/>
    </source>
</evidence>
<gene>
    <name evidence="10" type="ORF">F0562_006735</name>
</gene>
<dbReference type="OrthoDB" id="118550at2759"/>
<dbReference type="InterPro" id="IPR052245">
    <property type="entry name" value="Plant_Stress_Dev_TF"/>
</dbReference>
<evidence type="ECO:0000259" key="7">
    <source>
        <dbReference type="PROSITE" id="PS50090"/>
    </source>
</evidence>
<keyword evidence="11" id="KW-1185">Reference proteome</keyword>
<dbReference type="EMBL" id="CM018043">
    <property type="protein sequence ID" value="KAA8532123.1"/>
    <property type="molecule type" value="Genomic_DNA"/>
</dbReference>
<dbReference type="GO" id="GO:0005634">
    <property type="term" value="C:nucleus"/>
    <property type="evidence" value="ECO:0007669"/>
    <property type="project" value="UniProtKB-SubCell"/>
</dbReference>